<gene>
    <name evidence="1" type="ORF">J2Z70_002968</name>
</gene>
<evidence type="ECO:0000313" key="1">
    <source>
        <dbReference type="EMBL" id="MBP2112814.1"/>
    </source>
</evidence>
<proteinExistence type="predicted"/>
<evidence type="ECO:0000313" key="2">
    <source>
        <dbReference type="Proteomes" id="UP000773462"/>
    </source>
</evidence>
<accession>A0ABS4NRY3</accession>
<name>A0ABS4NRY3_9BACL</name>
<dbReference type="EMBL" id="JAGGLV010000008">
    <property type="protein sequence ID" value="MBP2112814.1"/>
    <property type="molecule type" value="Genomic_DNA"/>
</dbReference>
<sequence length="38" mass="4308">MPEVTFYRDEALPFLEGKHCTADDLAYQNPAGEATSYR</sequence>
<protein>
    <submittedName>
        <fullName evidence="1">Uncharacterized protein</fullName>
    </submittedName>
</protein>
<keyword evidence="2" id="KW-1185">Reference proteome</keyword>
<organism evidence="1 2">
    <name type="scientific">Paenibacillus silagei</name>
    <dbReference type="NCBI Taxonomy" id="1670801"/>
    <lineage>
        <taxon>Bacteria</taxon>
        <taxon>Bacillati</taxon>
        <taxon>Bacillota</taxon>
        <taxon>Bacilli</taxon>
        <taxon>Bacillales</taxon>
        <taxon>Paenibacillaceae</taxon>
        <taxon>Paenibacillus</taxon>
    </lineage>
</organism>
<comment type="caution">
    <text evidence="1">The sequence shown here is derived from an EMBL/GenBank/DDBJ whole genome shotgun (WGS) entry which is preliminary data.</text>
</comment>
<reference evidence="1 2" key="1">
    <citation type="submission" date="2021-03" db="EMBL/GenBank/DDBJ databases">
        <title>Genomic Encyclopedia of Type Strains, Phase IV (KMG-IV): sequencing the most valuable type-strain genomes for metagenomic binning, comparative biology and taxonomic classification.</title>
        <authorList>
            <person name="Goeker M."/>
        </authorList>
    </citation>
    <scope>NUCLEOTIDE SEQUENCE [LARGE SCALE GENOMIC DNA]</scope>
    <source>
        <strain evidence="1 2">DSM 101953</strain>
    </source>
</reference>
<dbReference type="Proteomes" id="UP000773462">
    <property type="component" value="Unassembled WGS sequence"/>
</dbReference>